<reference evidence="1" key="1">
    <citation type="submission" date="2018-11" db="EMBL/GenBank/DDBJ databases">
        <authorList>
            <consortium name="Pathogen Informatics"/>
        </authorList>
    </citation>
    <scope>NUCLEOTIDE SEQUENCE</scope>
</reference>
<proteinExistence type="predicted"/>
<dbReference type="EMBL" id="CAAALY010033597">
    <property type="protein sequence ID" value="VEL17653.1"/>
    <property type="molecule type" value="Genomic_DNA"/>
</dbReference>
<accession>A0A3S5BAG6</accession>
<sequence>MATSEFAAPRLLELTDMQPEDLDARAVCVYLIELRAAVERDRKRRSRNTFDLRTPGMLNTALAGLPTLRDSHSSPHHEA</sequence>
<gene>
    <name evidence="1" type="ORF">PXEA_LOCUS11093</name>
</gene>
<organism evidence="1 2">
    <name type="scientific">Protopolystoma xenopodis</name>
    <dbReference type="NCBI Taxonomy" id="117903"/>
    <lineage>
        <taxon>Eukaryota</taxon>
        <taxon>Metazoa</taxon>
        <taxon>Spiralia</taxon>
        <taxon>Lophotrochozoa</taxon>
        <taxon>Platyhelminthes</taxon>
        <taxon>Monogenea</taxon>
        <taxon>Polyopisthocotylea</taxon>
        <taxon>Polystomatidea</taxon>
        <taxon>Polystomatidae</taxon>
        <taxon>Protopolystoma</taxon>
    </lineage>
</organism>
<comment type="caution">
    <text evidence="1">The sequence shown here is derived from an EMBL/GenBank/DDBJ whole genome shotgun (WGS) entry which is preliminary data.</text>
</comment>
<keyword evidence="2" id="KW-1185">Reference proteome</keyword>
<evidence type="ECO:0000313" key="2">
    <source>
        <dbReference type="Proteomes" id="UP000784294"/>
    </source>
</evidence>
<dbReference type="OrthoDB" id="10057795at2759"/>
<dbReference type="Proteomes" id="UP000784294">
    <property type="component" value="Unassembled WGS sequence"/>
</dbReference>
<evidence type="ECO:0000313" key="1">
    <source>
        <dbReference type="EMBL" id="VEL17653.1"/>
    </source>
</evidence>
<protein>
    <submittedName>
        <fullName evidence="1">Uncharacterized protein</fullName>
    </submittedName>
</protein>
<name>A0A3S5BAG6_9PLAT</name>
<dbReference type="AlphaFoldDB" id="A0A3S5BAG6"/>